<gene>
    <name evidence="9" type="ORF">CEUSTIGMA_g3019.t1</name>
</gene>
<feature type="transmembrane region" description="Helical" evidence="7">
    <location>
        <begin position="461"/>
        <end position="479"/>
    </location>
</feature>
<evidence type="ECO:0000313" key="9">
    <source>
        <dbReference type="EMBL" id="GAX75576.1"/>
    </source>
</evidence>
<comment type="similarity">
    <text evidence="2">Belongs to the major facilitator superfamily. MFSD6 family.</text>
</comment>
<feature type="region of interest" description="Disordered" evidence="6">
    <location>
        <begin position="199"/>
        <end position="233"/>
    </location>
</feature>
<proteinExistence type="inferred from homology"/>
<feature type="transmembrane region" description="Helical" evidence="7">
    <location>
        <begin position="159"/>
        <end position="180"/>
    </location>
</feature>
<keyword evidence="10" id="KW-1185">Reference proteome</keyword>
<dbReference type="EMBL" id="BEGY01000013">
    <property type="protein sequence ID" value="GAX75576.1"/>
    <property type="molecule type" value="Genomic_DNA"/>
</dbReference>
<keyword evidence="5 7" id="KW-0472">Membrane</keyword>
<keyword evidence="3 7" id="KW-0812">Transmembrane</keyword>
<comment type="subcellular location">
    <subcellularLocation>
        <location evidence="1">Membrane</location>
        <topology evidence="1">Multi-pass membrane protein</topology>
    </subcellularLocation>
</comment>
<dbReference type="InterPro" id="IPR024989">
    <property type="entry name" value="MFS_assoc_dom"/>
</dbReference>
<dbReference type="PANTHER" id="PTHR16172:SF41">
    <property type="entry name" value="MAJOR FACILITATOR SUPERFAMILY DOMAIN-CONTAINING PROTEIN 6-LIKE"/>
    <property type="match status" value="1"/>
</dbReference>
<dbReference type="OrthoDB" id="515887at2759"/>
<feature type="transmembrane region" description="Helical" evidence="7">
    <location>
        <begin position="42"/>
        <end position="62"/>
    </location>
</feature>
<feature type="transmembrane region" description="Helical" evidence="7">
    <location>
        <begin position="329"/>
        <end position="349"/>
    </location>
</feature>
<evidence type="ECO:0000259" key="8">
    <source>
        <dbReference type="Pfam" id="PF12832"/>
    </source>
</evidence>
<feature type="transmembrane region" description="Helical" evidence="7">
    <location>
        <begin position="7"/>
        <end position="30"/>
    </location>
</feature>
<organism evidence="9 10">
    <name type="scientific">Chlamydomonas eustigma</name>
    <dbReference type="NCBI Taxonomy" id="1157962"/>
    <lineage>
        <taxon>Eukaryota</taxon>
        <taxon>Viridiplantae</taxon>
        <taxon>Chlorophyta</taxon>
        <taxon>core chlorophytes</taxon>
        <taxon>Chlorophyceae</taxon>
        <taxon>CS clade</taxon>
        <taxon>Chlamydomonadales</taxon>
        <taxon>Chlamydomonadaceae</taxon>
        <taxon>Chlamydomonas</taxon>
    </lineage>
</organism>
<dbReference type="InterPro" id="IPR036259">
    <property type="entry name" value="MFS_trans_sf"/>
</dbReference>
<reference evidence="9 10" key="1">
    <citation type="submission" date="2017-08" db="EMBL/GenBank/DDBJ databases">
        <title>Acidophilic green algal genome provides insights into adaptation to an acidic environment.</title>
        <authorList>
            <person name="Hirooka S."/>
            <person name="Hirose Y."/>
            <person name="Kanesaki Y."/>
            <person name="Higuchi S."/>
            <person name="Fujiwara T."/>
            <person name="Onuma R."/>
            <person name="Era A."/>
            <person name="Ohbayashi R."/>
            <person name="Uzuka A."/>
            <person name="Nozaki H."/>
            <person name="Yoshikawa H."/>
            <person name="Miyagishima S.Y."/>
        </authorList>
    </citation>
    <scope>NUCLEOTIDE SEQUENCE [LARGE SCALE GENOMIC DNA]</scope>
    <source>
        <strain evidence="9 10">NIES-2499</strain>
    </source>
</reference>
<dbReference type="PANTHER" id="PTHR16172">
    <property type="entry name" value="MAJOR FACILITATOR SUPERFAMILY DOMAIN-CONTAINING PROTEIN 6-LIKE"/>
    <property type="match status" value="1"/>
</dbReference>
<dbReference type="InterPro" id="IPR051717">
    <property type="entry name" value="MFS_MFSD6"/>
</dbReference>
<evidence type="ECO:0000313" key="10">
    <source>
        <dbReference type="Proteomes" id="UP000232323"/>
    </source>
</evidence>
<dbReference type="Proteomes" id="UP000232323">
    <property type="component" value="Unassembled WGS sequence"/>
</dbReference>
<evidence type="ECO:0000256" key="6">
    <source>
        <dbReference type="SAM" id="MobiDB-lite"/>
    </source>
</evidence>
<feature type="transmembrane region" description="Helical" evidence="7">
    <location>
        <begin position="485"/>
        <end position="502"/>
    </location>
</feature>
<evidence type="ECO:0000256" key="2">
    <source>
        <dbReference type="ARBA" id="ARBA00005241"/>
    </source>
</evidence>
<evidence type="ECO:0000256" key="1">
    <source>
        <dbReference type="ARBA" id="ARBA00004141"/>
    </source>
</evidence>
<feature type="transmembrane region" description="Helical" evidence="7">
    <location>
        <begin position="96"/>
        <end position="115"/>
    </location>
</feature>
<comment type="caution">
    <text evidence="9">The sequence shown here is derived from an EMBL/GenBank/DDBJ whole genome shotgun (WGS) entry which is preliminary data.</text>
</comment>
<feature type="domain" description="Major facilitator superfamily associated" evidence="8">
    <location>
        <begin position="14"/>
        <end position="488"/>
    </location>
</feature>
<evidence type="ECO:0000256" key="5">
    <source>
        <dbReference type="ARBA" id="ARBA00023136"/>
    </source>
</evidence>
<evidence type="ECO:0000256" key="3">
    <source>
        <dbReference type="ARBA" id="ARBA00022692"/>
    </source>
</evidence>
<dbReference type="Pfam" id="PF12832">
    <property type="entry name" value="MFS_1_like"/>
    <property type="match status" value="1"/>
</dbReference>
<accession>A0A250WXS0</accession>
<protein>
    <recommendedName>
        <fullName evidence="8">Major facilitator superfamily associated domain-containing protein</fullName>
    </recommendedName>
</protein>
<keyword evidence="4 7" id="KW-1133">Transmembrane helix</keyword>
<feature type="transmembrane region" description="Helical" evidence="7">
    <location>
        <begin position="361"/>
        <end position="381"/>
    </location>
</feature>
<dbReference type="GO" id="GO:0016020">
    <property type="term" value="C:membrane"/>
    <property type="evidence" value="ECO:0007669"/>
    <property type="project" value="UniProtKB-SubCell"/>
</dbReference>
<feature type="transmembrane region" description="Helical" evidence="7">
    <location>
        <begin position="393"/>
        <end position="412"/>
    </location>
</feature>
<evidence type="ECO:0000256" key="7">
    <source>
        <dbReference type="SAM" id="Phobius"/>
    </source>
</evidence>
<sequence length="526" mass="57545">MNIKEELWPWVACGWFLFYFLSQVCIFPFVNVYIRSRGLTEQQIGIIGALRPWLGVPASFTWSLIADYFHAHRLMLTVLSISFTMVRLLLPAVTSFWAVLAVIVTTEVLGSPVTIMADTAVTSSCTEEGEYGKYRLWGAIGWGVMSSVAGVLMDQYGIGAAFAANLILTVPFVYLGLFLWRSNESKSVREPSLTELTARKGHGVASSHSRDKSCPPSSSYGHGKEKVSDGGLRVSLKPEEMTDDVDLECAVGPVLDECKQGERHAAPEHLRLHRQILKRAADHAVDDALCDLRGGQNHESENDLMGSHDVNELSFWSKLRLIFGQPQSLVFFWTATVMGFGFGVIEGYLFLMLKDLGAKDFLLGLTLTVTCAAEVPIFRYQGELLRLLGGPDALLDLCLCAYVVRMLAYAGLPVLGSPWLVLPIELLHGLTFACGWGAGCEKSKALAPPGLEATQQGLFQALYFGLGYGTGSLVGGAIATRFGFQIMYIWGACIVAAGWILARLGRWVASNYQLGTIGYVPVRMSD</sequence>
<dbReference type="Gene3D" id="1.20.1250.20">
    <property type="entry name" value="MFS general substrate transporter like domains"/>
    <property type="match status" value="2"/>
</dbReference>
<dbReference type="SUPFAM" id="SSF103473">
    <property type="entry name" value="MFS general substrate transporter"/>
    <property type="match status" value="1"/>
</dbReference>
<name>A0A250WXS0_9CHLO</name>
<evidence type="ECO:0000256" key="4">
    <source>
        <dbReference type="ARBA" id="ARBA00022989"/>
    </source>
</evidence>
<dbReference type="AlphaFoldDB" id="A0A250WXS0"/>
<feature type="transmembrane region" description="Helical" evidence="7">
    <location>
        <begin position="136"/>
        <end position="153"/>
    </location>
</feature>